<dbReference type="GO" id="GO:0020037">
    <property type="term" value="F:heme binding"/>
    <property type="evidence" value="ECO:0007669"/>
    <property type="project" value="InterPro"/>
</dbReference>
<dbReference type="Proteomes" id="UP000290365">
    <property type="component" value="Chromosome"/>
</dbReference>
<feature type="domain" description="Globin-sensor" evidence="1">
    <location>
        <begin position="24"/>
        <end position="193"/>
    </location>
</feature>
<name>A0A4P6JZG6_KTERU</name>
<organism evidence="2 3">
    <name type="scientific">Ktedonosporobacter rubrisoli</name>
    <dbReference type="NCBI Taxonomy" id="2509675"/>
    <lineage>
        <taxon>Bacteria</taxon>
        <taxon>Bacillati</taxon>
        <taxon>Chloroflexota</taxon>
        <taxon>Ktedonobacteria</taxon>
        <taxon>Ktedonobacterales</taxon>
        <taxon>Ktedonosporobacteraceae</taxon>
        <taxon>Ktedonosporobacter</taxon>
    </lineage>
</organism>
<gene>
    <name evidence="2" type="ORF">EPA93_35570</name>
</gene>
<dbReference type="InterPro" id="IPR012292">
    <property type="entry name" value="Globin/Proto"/>
</dbReference>
<dbReference type="Gene3D" id="1.10.490.10">
    <property type="entry name" value="Globins"/>
    <property type="match status" value="1"/>
</dbReference>
<evidence type="ECO:0000259" key="1">
    <source>
        <dbReference type="Pfam" id="PF11563"/>
    </source>
</evidence>
<dbReference type="AlphaFoldDB" id="A0A4P6JZG6"/>
<evidence type="ECO:0000313" key="3">
    <source>
        <dbReference type="Proteomes" id="UP000290365"/>
    </source>
</evidence>
<dbReference type="InterPro" id="IPR012102">
    <property type="entry name" value="Protoglobin"/>
</dbReference>
<dbReference type="EMBL" id="CP035758">
    <property type="protein sequence ID" value="QBD81005.1"/>
    <property type="molecule type" value="Genomic_DNA"/>
</dbReference>
<keyword evidence="3" id="KW-1185">Reference proteome</keyword>
<dbReference type="InterPro" id="IPR044398">
    <property type="entry name" value="Globin-sensor_dom"/>
</dbReference>
<dbReference type="GO" id="GO:0019825">
    <property type="term" value="F:oxygen binding"/>
    <property type="evidence" value="ECO:0007669"/>
    <property type="project" value="InterPro"/>
</dbReference>
<dbReference type="SUPFAM" id="SSF46458">
    <property type="entry name" value="Globin-like"/>
    <property type="match status" value="1"/>
</dbReference>
<dbReference type="Pfam" id="PF11563">
    <property type="entry name" value="Protoglobin"/>
    <property type="match status" value="1"/>
</dbReference>
<reference evidence="2 3" key="1">
    <citation type="submission" date="2019-01" db="EMBL/GenBank/DDBJ databases">
        <title>Ktedonosporobacter rubrisoli SCAWS-G2.</title>
        <authorList>
            <person name="Huang Y."/>
            <person name="Yan B."/>
        </authorList>
    </citation>
    <scope>NUCLEOTIDE SEQUENCE [LARGE SCALE GENOMIC DNA]</scope>
    <source>
        <strain evidence="2 3">SCAWS-G2</strain>
    </source>
</reference>
<evidence type="ECO:0000313" key="2">
    <source>
        <dbReference type="EMBL" id="QBD81005.1"/>
    </source>
</evidence>
<dbReference type="RefSeq" id="WP_129892067.1">
    <property type="nucleotide sequence ID" value="NZ_CP035758.1"/>
</dbReference>
<dbReference type="KEGG" id="kbs:EPA93_35570"/>
<dbReference type="InterPro" id="IPR009050">
    <property type="entry name" value="Globin-like_sf"/>
</dbReference>
<dbReference type="CDD" id="cd12124">
    <property type="entry name" value="Pgbs"/>
    <property type="match status" value="1"/>
</dbReference>
<proteinExistence type="predicted"/>
<sequence>MSQQLIPGYTYGTHEVPRSPVTIEEFELLKQAVLFTDEDARHLQLSEKVLEDQVEAVLDVWYGFIGSLPQLLYYFTRPDGQADGAYLAAVRKRFAQWIRDTARANYDQSWLDYQYEIGLRHHRTGKNTTDHVNSVANIGFRYLFPLIFPVTITLKPFLAKKGHSAEVVEKMQQAWVKSLLLQITLWSQPYIKPGDF</sequence>
<accession>A0A4P6JZG6</accession>
<protein>
    <submittedName>
        <fullName evidence="2">Protogloblin ApPgb</fullName>
    </submittedName>
</protein>
<dbReference type="OrthoDB" id="9780134at2"/>